<dbReference type="Pfam" id="PF13185">
    <property type="entry name" value="GAF_2"/>
    <property type="match status" value="1"/>
</dbReference>
<dbReference type="Pfam" id="PF13556">
    <property type="entry name" value="HTH_30"/>
    <property type="match status" value="1"/>
</dbReference>
<keyword evidence="5" id="KW-1185">Reference proteome</keyword>
<evidence type="ECO:0000259" key="2">
    <source>
        <dbReference type="SMART" id="SM00065"/>
    </source>
</evidence>
<accession>A0A6B3VXY7</accession>
<dbReference type="InterPro" id="IPR051448">
    <property type="entry name" value="CdaR-like_regulators"/>
</dbReference>
<comment type="caution">
    <text evidence="4">The sequence shown here is derived from an EMBL/GenBank/DDBJ whole genome shotgun (WGS) entry which is preliminary data.</text>
</comment>
<gene>
    <name evidence="4" type="ORF">G4D64_06495</name>
    <name evidence="3" type="ORF">H1Z61_06530</name>
</gene>
<comment type="similarity">
    <text evidence="1">Belongs to the CdaR family.</text>
</comment>
<dbReference type="Gene3D" id="1.10.10.2840">
    <property type="entry name" value="PucR C-terminal helix-turn-helix domain"/>
    <property type="match status" value="1"/>
</dbReference>
<name>A0A6B3VXY7_9BACI</name>
<feature type="domain" description="GAF" evidence="2">
    <location>
        <begin position="186"/>
        <end position="311"/>
    </location>
</feature>
<dbReference type="InterPro" id="IPR042070">
    <property type="entry name" value="PucR_C-HTH_sf"/>
</dbReference>
<dbReference type="InterPro" id="IPR003018">
    <property type="entry name" value="GAF"/>
</dbReference>
<dbReference type="InterPro" id="IPR029016">
    <property type="entry name" value="GAF-like_dom_sf"/>
</dbReference>
<sequence>MNKKERLMRRIDHHLRITARNLVKFNTREETFHFLINSFKEELPCDSVFILLKEGDQLIHGALNNASSLFKQFFPLPIKNCSHDMLEKSLTYTQLEKQDCVLTLLLKQEKLKTWFTVPIIDNGMSFGVCIIGFKKEIELYMEMDSVFLEFGNSVAVAINLIKQKEAQKQKMIETGFFTPNLMVNSPIEKITESLAKKAANITQADASCLYLYKEEESCFILQHPSYQKISYPEFIKVENTYVLEHYFPWLEKPGGNHLTVPIVINLKIIGVLHVEKEEPNFFTKSDLETLELISNHIAVMIENAQLYQNERNQKQFLQKLLNYQQKLVKKTVEQESFDGISEIIGKIFTTSIIVLDRFLRPLGKYLNGMDPSTFTSLIDKMSLLPPIKKRDSYQLEVEKNTFSVWSVIDNRDVLGYLIVKIHPNQSDDFFKLGIDIALNIYSLQFLKKKLVFDAKAQVKDTFINKLLVEQIEDQETIIQYANIFQWNLFKPHRVAVLKISLKDEKKTSFFEIEAEKPLYWERLKVHLSNYAPYIQTASKGEELVLILPVDQETTTPDLFWNRLYKDIKKWMGFNETEGNVYLGIGRKTVQLVDYYHSYREAVQAMKVISSHFLDKGYALFEELGVYTLLHQLKDTQLVKIFVKKHLGPLLSYTDGKSMDLFHTLRTFLSYNGNLKETSKKLFIHRSTLQYRLEKIQTLLNVDISCSEHRLNIMIAFKLYDLYY</sequence>
<dbReference type="SMART" id="SM00065">
    <property type="entry name" value="GAF"/>
    <property type="match status" value="1"/>
</dbReference>
<evidence type="ECO:0000256" key="1">
    <source>
        <dbReference type="ARBA" id="ARBA00006754"/>
    </source>
</evidence>
<evidence type="ECO:0000313" key="6">
    <source>
        <dbReference type="Proteomes" id="UP000570010"/>
    </source>
</evidence>
<dbReference type="Pfam" id="PF17853">
    <property type="entry name" value="GGDEF_2"/>
    <property type="match status" value="1"/>
</dbReference>
<dbReference type="InterPro" id="IPR025736">
    <property type="entry name" value="PucR_C-HTH_dom"/>
</dbReference>
<evidence type="ECO:0000313" key="4">
    <source>
        <dbReference type="EMBL" id="NEY81177.1"/>
    </source>
</evidence>
<protein>
    <submittedName>
        <fullName evidence="4">GAF domain-containing protein</fullName>
    </submittedName>
    <submittedName>
        <fullName evidence="3">Helix-turn-helix domain-containing protein</fullName>
    </submittedName>
</protein>
<dbReference type="InterPro" id="IPR041522">
    <property type="entry name" value="CdaR_GGDEF"/>
</dbReference>
<dbReference type="EMBL" id="JAAIWN010000011">
    <property type="protein sequence ID" value="NEY81177.1"/>
    <property type="molecule type" value="Genomic_DNA"/>
</dbReference>
<evidence type="ECO:0000313" key="5">
    <source>
        <dbReference type="Proteomes" id="UP000472971"/>
    </source>
</evidence>
<reference evidence="4 5" key="1">
    <citation type="submission" date="2020-02" db="EMBL/GenBank/DDBJ databases">
        <title>Bacillus aquiflavi sp. nov., isolated from yellow water of strong flavor Chinese baijiu in Yibin region of China.</title>
        <authorList>
            <person name="Xie J."/>
        </authorList>
    </citation>
    <scope>NUCLEOTIDE SEQUENCE [LARGE SCALE GENOMIC DNA]</scope>
    <source>
        <strain evidence="4 5">3H-10</strain>
    </source>
</reference>
<dbReference type="PANTHER" id="PTHR33744:SF1">
    <property type="entry name" value="DNA-BINDING TRANSCRIPTIONAL ACTIVATOR ADER"/>
    <property type="match status" value="1"/>
</dbReference>
<dbReference type="PANTHER" id="PTHR33744">
    <property type="entry name" value="CARBOHYDRATE DIACID REGULATOR"/>
    <property type="match status" value="1"/>
</dbReference>
<dbReference type="AlphaFoldDB" id="A0A6B3VXY7"/>
<dbReference type="RefSeq" id="WP_163241361.1">
    <property type="nucleotide sequence ID" value="NZ_JAAIWN010000011.1"/>
</dbReference>
<dbReference type="SUPFAM" id="SSF55781">
    <property type="entry name" value="GAF domain-like"/>
    <property type="match status" value="2"/>
</dbReference>
<reference evidence="3 6" key="2">
    <citation type="submission" date="2020-07" db="EMBL/GenBank/DDBJ databases">
        <authorList>
            <person name="Feng H."/>
        </authorList>
    </citation>
    <scope>NUCLEOTIDE SEQUENCE [LARGE SCALE GENOMIC DNA]</scope>
    <source>
        <strain evidence="3">S-12</strain>
        <strain evidence="6">s-12</strain>
    </source>
</reference>
<proteinExistence type="inferred from homology"/>
<dbReference type="EMBL" id="JACEIO010000011">
    <property type="protein sequence ID" value="MBA4536810.1"/>
    <property type="molecule type" value="Genomic_DNA"/>
</dbReference>
<dbReference type="Proteomes" id="UP000472971">
    <property type="component" value="Unassembled WGS sequence"/>
</dbReference>
<evidence type="ECO:0000313" key="3">
    <source>
        <dbReference type="EMBL" id="MBA4536810.1"/>
    </source>
</evidence>
<organism evidence="4 5">
    <name type="scientific">Bacillus aquiflavi</name>
    <dbReference type="NCBI Taxonomy" id="2672567"/>
    <lineage>
        <taxon>Bacteria</taxon>
        <taxon>Bacillati</taxon>
        <taxon>Bacillota</taxon>
        <taxon>Bacilli</taxon>
        <taxon>Bacillales</taxon>
        <taxon>Bacillaceae</taxon>
        <taxon>Bacillus</taxon>
    </lineage>
</organism>
<dbReference type="Proteomes" id="UP000570010">
    <property type="component" value="Unassembled WGS sequence"/>
</dbReference>
<dbReference type="Gene3D" id="3.30.450.40">
    <property type="match status" value="1"/>
</dbReference>